<evidence type="ECO:0000313" key="2">
    <source>
        <dbReference type="Proteomes" id="UP000282378"/>
    </source>
</evidence>
<dbReference type="Proteomes" id="UP000282378">
    <property type="component" value="Unassembled WGS sequence"/>
</dbReference>
<dbReference type="EMBL" id="RBNL01002903">
    <property type="protein sequence ID" value="RML62743.1"/>
    <property type="molecule type" value="Genomic_DNA"/>
</dbReference>
<gene>
    <name evidence="1" type="ORF">APX70_200561</name>
</gene>
<proteinExistence type="predicted"/>
<sequence length="33" mass="3571">MASSAKKDTAPTAVFEMRHSDHLRNDLGVNLSA</sequence>
<accession>A0A3M2XG23</accession>
<organism evidence="1 2">
    <name type="scientific">Pseudomonas syringae pv. maculicola</name>
    <dbReference type="NCBI Taxonomy" id="59511"/>
    <lineage>
        <taxon>Bacteria</taxon>
        <taxon>Pseudomonadati</taxon>
        <taxon>Pseudomonadota</taxon>
        <taxon>Gammaproteobacteria</taxon>
        <taxon>Pseudomonadales</taxon>
        <taxon>Pseudomonadaceae</taxon>
        <taxon>Pseudomonas</taxon>
    </lineage>
</organism>
<comment type="caution">
    <text evidence="1">The sequence shown here is derived from an EMBL/GenBank/DDBJ whole genome shotgun (WGS) entry which is preliminary data.</text>
</comment>
<evidence type="ECO:0000313" key="1">
    <source>
        <dbReference type="EMBL" id="RML62743.1"/>
    </source>
</evidence>
<name>A0A3M2XG23_PSEYM</name>
<dbReference type="AlphaFoldDB" id="A0A3M2XG23"/>
<protein>
    <submittedName>
        <fullName evidence="1">Uncharacterized protein</fullName>
    </submittedName>
</protein>
<reference evidence="1 2" key="1">
    <citation type="submission" date="2018-08" db="EMBL/GenBank/DDBJ databases">
        <title>Recombination of ecologically and evolutionarily significant loci maintains genetic cohesion in the Pseudomonas syringae species complex.</title>
        <authorList>
            <person name="Dillon M."/>
            <person name="Thakur S."/>
            <person name="Almeida R.N.D."/>
            <person name="Weir B.S."/>
            <person name="Guttman D.S."/>
        </authorList>
    </citation>
    <scope>NUCLEOTIDE SEQUENCE [LARGE SCALE GENOMIC DNA]</scope>
    <source>
        <strain evidence="1 2">88_10</strain>
    </source>
</reference>